<keyword evidence="1" id="KW-0132">Cell division</keyword>
<feature type="domain" description="Cyclin-like" evidence="4">
    <location>
        <begin position="797"/>
        <end position="884"/>
    </location>
</feature>
<gene>
    <name evidence="5" type="ORF">H5410_024260</name>
</gene>
<dbReference type="Pfam" id="PF00134">
    <property type="entry name" value="Cyclin_N"/>
    <property type="match status" value="5"/>
</dbReference>
<keyword evidence="3" id="KW-0195">Cyclin</keyword>
<feature type="domain" description="Cyclin-like" evidence="4">
    <location>
        <begin position="1145"/>
        <end position="1233"/>
    </location>
</feature>
<dbReference type="EMBL" id="JACXVP010000004">
    <property type="protein sequence ID" value="KAG5612979.1"/>
    <property type="molecule type" value="Genomic_DNA"/>
</dbReference>
<organism evidence="5 6">
    <name type="scientific">Solanum commersonii</name>
    <name type="common">Commerson's wild potato</name>
    <name type="synonym">Commerson's nightshade</name>
    <dbReference type="NCBI Taxonomy" id="4109"/>
    <lineage>
        <taxon>Eukaryota</taxon>
        <taxon>Viridiplantae</taxon>
        <taxon>Streptophyta</taxon>
        <taxon>Embryophyta</taxon>
        <taxon>Tracheophyta</taxon>
        <taxon>Spermatophyta</taxon>
        <taxon>Magnoliopsida</taxon>
        <taxon>eudicotyledons</taxon>
        <taxon>Gunneridae</taxon>
        <taxon>Pentapetalae</taxon>
        <taxon>asterids</taxon>
        <taxon>lamiids</taxon>
        <taxon>Solanales</taxon>
        <taxon>Solanaceae</taxon>
        <taxon>Solanoideae</taxon>
        <taxon>Solaneae</taxon>
        <taxon>Solanum</taxon>
    </lineage>
</organism>
<feature type="domain" description="Cyclin-like" evidence="4">
    <location>
        <begin position="89"/>
        <end position="168"/>
    </location>
</feature>
<dbReference type="InterPro" id="IPR036915">
    <property type="entry name" value="Cyclin-like_sf"/>
</dbReference>
<protein>
    <recommendedName>
        <fullName evidence="4">Cyclin-like domain-containing protein</fullName>
    </recommendedName>
</protein>
<evidence type="ECO:0000259" key="4">
    <source>
        <dbReference type="SMART" id="SM00385"/>
    </source>
</evidence>
<keyword evidence="6" id="KW-1185">Reference proteome</keyword>
<evidence type="ECO:0000256" key="3">
    <source>
        <dbReference type="RuleBase" id="RU000383"/>
    </source>
</evidence>
<comment type="similarity">
    <text evidence="3">Belongs to the cyclin family.</text>
</comment>
<dbReference type="PANTHER" id="PTHR10177">
    <property type="entry name" value="CYCLINS"/>
    <property type="match status" value="1"/>
</dbReference>
<dbReference type="OrthoDB" id="306099at2759"/>
<evidence type="ECO:0000256" key="1">
    <source>
        <dbReference type="ARBA" id="ARBA00022618"/>
    </source>
</evidence>
<evidence type="ECO:0000313" key="6">
    <source>
        <dbReference type="Proteomes" id="UP000824120"/>
    </source>
</evidence>
<dbReference type="FunFam" id="1.10.472.10:FF:000374">
    <property type="entry name" value="Cyclin-D5-1"/>
    <property type="match status" value="1"/>
</dbReference>
<dbReference type="GO" id="GO:0051301">
    <property type="term" value="P:cell division"/>
    <property type="evidence" value="ECO:0007669"/>
    <property type="project" value="UniProtKB-KW"/>
</dbReference>
<dbReference type="InterPro" id="IPR013763">
    <property type="entry name" value="Cyclin-like_dom"/>
</dbReference>
<reference evidence="5 6" key="1">
    <citation type="submission" date="2020-09" db="EMBL/GenBank/DDBJ databases">
        <title>De no assembly of potato wild relative species, Solanum commersonii.</title>
        <authorList>
            <person name="Cho K."/>
        </authorList>
    </citation>
    <scope>NUCLEOTIDE SEQUENCE [LARGE SCALE GENOMIC DNA]</scope>
    <source>
        <strain evidence="5">LZ3.2</strain>
        <tissue evidence="5">Leaf</tissue>
    </source>
</reference>
<dbReference type="InterPro" id="IPR006671">
    <property type="entry name" value="Cyclin_N"/>
</dbReference>
<dbReference type="InterPro" id="IPR039361">
    <property type="entry name" value="Cyclin"/>
</dbReference>
<feature type="non-terminal residue" evidence="5">
    <location>
        <position position="1"/>
    </location>
</feature>
<proteinExistence type="inferred from homology"/>
<evidence type="ECO:0000256" key="2">
    <source>
        <dbReference type="ARBA" id="ARBA00023306"/>
    </source>
</evidence>
<dbReference type="SMART" id="SM00385">
    <property type="entry name" value="CYCLIN"/>
    <property type="match status" value="5"/>
</dbReference>
<feature type="domain" description="Cyclin-like" evidence="4">
    <location>
        <begin position="542"/>
        <end position="628"/>
    </location>
</feature>
<dbReference type="Gene3D" id="1.10.472.10">
    <property type="entry name" value="Cyclin-like"/>
    <property type="match status" value="7"/>
</dbReference>
<dbReference type="Proteomes" id="UP000824120">
    <property type="component" value="Chromosome 4"/>
</dbReference>
<dbReference type="CDD" id="cd20544">
    <property type="entry name" value="CYCLIN_AtCycD-like_rpt2"/>
    <property type="match status" value="2"/>
</dbReference>
<accession>A0A9J5ZLG7</accession>
<name>A0A9J5ZLG7_SOLCO</name>
<keyword evidence="2" id="KW-0131">Cell cycle</keyword>
<feature type="domain" description="Cyclin-like" evidence="4">
    <location>
        <begin position="970"/>
        <end position="1059"/>
    </location>
</feature>
<sequence>MAEDWGDIFKNLQMSANEQDILRGDYEREFVHKQILAEETDDIGEDNEDYIENMLKEEEKIAIAGLTNRLPLRTISLPWLLEARNTAIYNIVYIGGCFGVRKITVYTAMIYVDRSLSSVPKKPILPIAKLLAMVCLYLACEQFEEYECQISASNYIGSIMSMKSNIITQFRWIVTFVTPIQFIKYFVSRFCRDLSRKMYAKSITVEIIMSTLGDVRLMSLRAFIVGAAATLLASNPNILTHEMIRDEINALPQKWLIPIDEVCSCYDRLLETNKHRLDIITYSSIELRSKIWKKQAFPQLCVELLNNSKKLVRSCLWKNPKFPVAKLLAIACLYLACEQFEEYERLIGISTSNYISIMSMRCSVIAQFRGLMTIVNPIQFIKYFLSKFCKDFSRKEYARIMTVEVIISTLADMRLMSLRPVIGRAAATLLASNPNILTHKLIKKEINVLPNIWLIPIVNWGDIFRNLQMSAYQQPTSRHVQRFAAKQFFAEEKIDIGEDNEDYVENMLKEEEKIAIAGLNNRLPLRTASLPWLLDVRDIAIHHIVHLGGRCGVRKITVYAAMIYVDRFLSLVPKKPIILPIAKLLAFACLYLAFEEHEDKRGLSASVNSRNYRESIMNLKSSVVTQFGGIVTFVNPIQFIKYFLSKFCKHLSRKEYARIKTVEVIMSILGDVRLMSLKAFIVGAAATLLASNSNILTHELIKNEINALPQKWLIPIDEVCSCYDCLLETNRHRLDIRFAAKQILAEEKTDIGEDNEDYVENMFRTEETIANAGLTNQLSSRTTQHPWLLEVRHTAIHHIVHTGGPFGVKKVTVYTAVVYVDRFLSSMPIQNERFDVAKLLGVACLYLAVEQLEENEDQPDLSDYESSTKCSGRIITKMRNCVVKQFRRIVTFVTPIQFIRYFLSRFCRDLSRTMYAKSITVELIMSTLGDVRLMSLRAFVVGAAATLLASNSNILTHELIRDEINALPQNWLIPLTGRIFQFSRRTLYRSVIYLDRFLAYRVIANGQLWAVRLIAVACLSLSAKMNDNIDDVPPLSDYPVGAYNISVNAIQRMEILVLVDFNWNMNCVTPFDFRFFFVSRFCRDVTRLDITRITTARIIMSALRDLRLMNHRPSVIAAAATLVAVNRDFTIQELVIEINALPINGFLQITGRQFRLRRRTIYRAVMYVDRFLSHRIIDNGQFWAVRLLSVTCLSLSAKMNENIDDVPPLSVYPVGAYNINVNAIRRMEILVLIEFNWDMNCVTPFDFRNFFISRFCRDVTRIDITRMTTGVIIMSVLRDLRIMNHRPSVIAAAATLVAVNRDFTIQELVIEINALPINGFLQI</sequence>
<dbReference type="SUPFAM" id="SSF47954">
    <property type="entry name" value="Cyclin-like"/>
    <property type="match status" value="5"/>
</dbReference>
<comment type="caution">
    <text evidence="5">The sequence shown here is derived from an EMBL/GenBank/DDBJ whole genome shotgun (WGS) entry which is preliminary data.</text>
</comment>
<evidence type="ECO:0000313" key="5">
    <source>
        <dbReference type="EMBL" id="KAG5612979.1"/>
    </source>
</evidence>